<dbReference type="AlphaFoldDB" id="A0A0V0R3L2"/>
<keyword evidence="3" id="KW-1185">Reference proteome</keyword>
<feature type="compositionally biased region" description="Low complexity" evidence="1">
    <location>
        <begin position="432"/>
        <end position="441"/>
    </location>
</feature>
<dbReference type="EMBL" id="LDAU01000054">
    <property type="protein sequence ID" value="KRX09083.1"/>
    <property type="molecule type" value="Genomic_DNA"/>
</dbReference>
<evidence type="ECO:0000313" key="3">
    <source>
        <dbReference type="Proteomes" id="UP000054937"/>
    </source>
</evidence>
<accession>A0A0V0R3L2</accession>
<dbReference type="InParanoid" id="A0A0V0R3L2"/>
<feature type="region of interest" description="Disordered" evidence="1">
    <location>
        <begin position="699"/>
        <end position="728"/>
    </location>
</feature>
<feature type="region of interest" description="Disordered" evidence="1">
    <location>
        <begin position="294"/>
        <end position="353"/>
    </location>
</feature>
<evidence type="ECO:0000256" key="1">
    <source>
        <dbReference type="SAM" id="MobiDB-lite"/>
    </source>
</evidence>
<feature type="region of interest" description="Disordered" evidence="1">
    <location>
        <begin position="115"/>
        <end position="153"/>
    </location>
</feature>
<dbReference type="Proteomes" id="UP000054937">
    <property type="component" value="Unassembled WGS sequence"/>
</dbReference>
<feature type="region of interest" description="Disordered" evidence="1">
    <location>
        <begin position="747"/>
        <end position="801"/>
    </location>
</feature>
<feature type="compositionally biased region" description="Polar residues" evidence="1">
    <location>
        <begin position="335"/>
        <end position="352"/>
    </location>
</feature>
<gene>
    <name evidence="2" type="ORF">PPERSA_08799</name>
</gene>
<comment type="caution">
    <text evidence="2">The sequence shown here is derived from an EMBL/GenBank/DDBJ whole genome shotgun (WGS) entry which is preliminary data.</text>
</comment>
<feature type="compositionally biased region" description="Polar residues" evidence="1">
    <location>
        <begin position="713"/>
        <end position="725"/>
    </location>
</feature>
<protein>
    <submittedName>
        <fullName evidence="2">Uncharacterized protein</fullName>
    </submittedName>
</protein>
<feature type="compositionally biased region" description="Acidic residues" evidence="1">
    <location>
        <begin position="132"/>
        <end position="142"/>
    </location>
</feature>
<proteinExistence type="predicted"/>
<evidence type="ECO:0000313" key="2">
    <source>
        <dbReference type="EMBL" id="KRX09083.1"/>
    </source>
</evidence>
<feature type="compositionally biased region" description="Basic and acidic residues" evidence="1">
    <location>
        <begin position="116"/>
        <end position="131"/>
    </location>
</feature>
<name>A0A0V0R3L2_PSEPJ</name>
<feature type="compositionally biased region" description="Low complexity" evidence="1">
    <location>
        <begin position="758"/>
        <end position="782"/>
    </location>
</feature>
<sequence length="801" mass="94240">MSTQPVSHIIKLDLQIENPENDQQQEKFEEIFGNIYSSQKIYLSQLQQQIQMKSQNNQNNLDEDDSPIKKIENLLLQKYSDKISISNEFRQNFMRSYSGNKNTSTEKLNINIISNPEKDKCESPKSIKNEDLSYEQEEEIPEEQLPVISSNNETNYTSNPSMNKYSFKSNNMNSQNLVQSQQNQFQTQQEKVKNMAKNPAQQIENYNKIQNFNLALKKQSLQEINSQIIHSYRSNRKSITPKKVNEDNFVEKETTENFKAQSSQDLPEQKQYSLTKIINESKKQQFKPFFNLIKEKNQNEKNQKDKVSDRIGTLESKTQLPDDYEASQQQSQQSDSNIKEQNSNSKNINCNYKNKEISQNKKIKKEGINLKYLEPIKQESQQSELELNFIEYSNINNLKPKIENSEKQQKQNKSEKISNVQKKISSEQGTAQNKQQQQQQEQKQKGLKIQPNTVQIDLAQLSLKKENSNKNGINLSVPYSENFQNSNNIYNSNQNSNSNYSGNQNRRCASYTTKCFEDQLKQGKYNLGQNNIQNQQNQNQLLQQSQQVLQNDKLSIQQQYNLNQYHNNKNSNSFNYQIQNKRYSEDPNIQYVNKQADKNNIGLSLQQEQQGYLQNLKSNFMYTDKDLIEKQAKSFAFNSFAQSSQNQSFNNSNMNNSLQYQKQNQYQMNGYQNLSSYNLNKPIQNYGSKIINSPSNQQQIYDHKQYQQKYKQPTTANNSNNNSKLFSHDNINCERNKMYFQTYDQNYPQDSYDKKQQDLQLQQKYSQKQEQPYNNQQKNNENNMEKKRYSFQNYSAQQSKY</sequence>
<feature type="compositionally biased region" description="Polar residues" evidence="1">
    <location>
        <begin position="790"/>
        <end position="801"/>
    </location>
</feature>
<feature type="region of interest" description="Disordered" evidence="1">
    <location>
        <begin position="486"/>
        <end position="505"/>
    </location>
</feature>
<feature type="compositionally biased region" description="Polar residues" evidence="1">
    <location>
        <begin position="420"/>
        <end position="431"/>
    </location>
</feature>
<feature type="compositionally biased region" description="Basic and acidic residues" evidence="1">
    <location>
        <begin position="401"/>
        <end position="416"/>
    </location>
</feature>
<organism evidence="2 3">
    <name type="scientific">Pseudocohnilembus persalinus</name>
    <name type="common">Ciliate</name>
    <dbReference type="NCBI Taxonomy" id="266149"/>
    <lineage>
        <taxon>Eukaryota</taxon>
        <taxon>Sar</taxon>
        <taxon>Alveolata</taxon>
        <taxon>Ciliophora</taxon>
        <taxon>Intramacronucleata</taxon>
        <taxon>Oligohymenophorea</taxon>
        <taxon>Scuticociliatia</taxon>
        <taxon>Philasterida</taxon>
        <taxon>Pseudocohnilembidae</taxon>
        <taxon>Pseudocohnilembus</taxon>
    </lineage>
</organism>
<feature type="region of interest" description="Disordered" evidence="1">
    <location>
        <begin position="401"/>
        <end position="448"/>
    </location>
</feature>
<feature type="compositionally biased region" description="Basic and acidic residues" evidence="1">
    <location>
        <begin position="294"/>
        <end position="309"/>
    </location>
</feature>
<dbReference type="OMA" id="INCERNK"/>
<reference evidence="2 3" key="1">
    <citation type="journal article" date="2015" name="Sci. Rep.">
        <title>Genome of the facultative scuticociliatosis pathogen Pseudocohnilembus persalinus provides insight into its virulence through horizontal gene transfer.</title>
        <authorList>
            <person name="Xiong J."/>
            <person name="Wang G."/>
            <person name="Cheng J."/>
            <person name="Tian M."/>
            <person name="Pan X."/>
            <person name="Warren A."/>
            <person name="Jiang C."/>
            <person name="Yuan D."/>
            <person name="Miao W."/>
        </authorList>
    </citation>
    <scope>NUCLEOTIDE SEQUENCE [LARGE SCALE GENOMIC DNA]</scope>
    <source>
        <strain evidence="2">36N120E</strain>
    </source>
</reference>